<dbReference type="RefSeq" id="WP_345620144.1">
    <property type="nucleotide sequence ID" value="NZ_BAABIG010000025.1"/>
</dbReference>
<evidence type="ECO:0000256" key="1">
    <source>
        <dbReference type="ARBA" id="ARBA00001974"/>
    </source>
</evidence>
<keyword evidence="4" id="KW-0560">Oxidoreductase</keyword>
<feature type="compositionally biased region" description="Basic and acidic residues" evidence="6">
    <location>
        <begin position="358"/>
        <end position="369"/>
    </location>
</feature>
<comment type="cofactor">
    <cofactor evidence="1">
        <name>FAD</name>
        <dbReference type="ChEBI" id="CHEBI:57692"/>
    </cofactor>
</comment>
<evidence type="ECO:0000256" key="2">
    <source>
        <dbReference type="ARBA" id="ARBA00022630"/>
    </source>
</evidence>
<protein>
    <submittedName>
        <fullName evidence="8">FAD-dependent monooxygenase</fullName>
    </submittedName>
</protein>
<proteinExistence type="predicted"/>
<dbReference type="InterPro" id="IPR002938">
    <property type="entry name" value="FAD-bd"/>
</dbReference>
<dbReference type="Proteomes" id="UP001501265">
    <property type="component" value="Unassembled WGS sequence"/>
</dbReference>
<reference evidence="9" key="1">
    <citation type="journal article" date="2019" name="Int. J. Syst. Evol. Microbiol.">
        <title>The Global Catalogue of Microorganisms (GCM) 10K type strain sequencing project: providing services to taxonomists for standard genome sequencing and annotation.</title>
        <authorList>
            <consortium name="The Broad Institute Genomics Platform"/>
            <consortium name="The Broad Institute Genome Sequencing Center for Infectious Disease"/>
            <person name="Wu L."/>
            <person name="Ma J."/>
        </authorList>
    </citation>
    <scope>NUCLEOTIDE SEQUENCE [LARGE SCALE GENOMIC DNA]</scope>
    <source>
        <strain evidence="9">JCM 18081</strain>
    </source>
</reference>
<accession>A0ABP9BTG7</accession>
<dbReference type="SUPFAM" id="SSF54373">
    <property type="entry name" value="FAD-linked reductases, C-terminal domain"/>
    <property type="match status" value="1"/>
</dbReference>
<name>A0ABP9BTG7_9ACTN</name>
<evidence type="ECO:0000259" key="7">
    <source>
        <dbReference type="Pfam" id="PF01494"/>
    </source>
</evidence>
<dbReference type="GO" id="GO:0004497">
    <property type="term" value="F:monooxygenase activity"/>
    <property type="evidence" value="ECO:0007669"/>
    <property type="project" value="UniProtKB-KW"/>
</dbReference>
<sequence length="392" mass="42761">MASAQTRVAVVGGGIGGLAAALALNRAGCRVTVHEQSARPCEVGVGMHLGPNGARLLHRLGLGERLRAVADRPDALQVRAWNTGATLFTQPMGRSWAARFGAPHYTVHRADLHDLLARQLPDGQLRRGRRLTGFRRTGRNGDGPVRLEFAHGRPEETDILVGADGVHSVVRRALTGPETTRFSGRGAYRGVLPAEPFDRLPPGHILVWAGERARLLCYPVRRGRLLTCVAVVPSPHPPDESWTAPGDPAALEEAFRGWHPDARRLVHALAANGPRRWALHDREPLARWGTGRITLLGDAAHPMLPHHGQGASQALEDAVALAHHLRHAPGTDPRRALRRYEALRAPHTARVLLATRDGGTERMDPRRPDTASSPVDDVSWIQSYDISEELTR</sequence>
<dbReference type="PANTHER" id="PTHR13789">
    <property type="entry name" value="MONOOXYGENASE"/>
    <property type="match status" value="1"/>
</dbReference>
<keyword evidence="3" id="KW-0274">FAD</keyword>
<comment type="caution">
    <text evidence="8">The sequence shown here is derived from an EMBL/GenBank/DDBJ whole genome shotgun (WGS) entry which is preliminary data.</text>
</comment>
<evidence type="ECO:0000256" key="4">
    <source>
        <dbReference type="ARBA" id="ARBA00023002"/>
    </source>
</evidence>
<dbReference type="InterPro" id="IPR050493">
    <property type="entry name" value="FAD-dep_Monooxygenase_BioMet"/>
</dbReference>
<dbReference type="PANTHER" id="PTHR13789:SF318">
    <property type="entry name" value="GERANYLGERANYL DIPHOSPHATE REDUCTASE"/>
    <property type="match status" value="1"/>
</dbReference>
<evidence type="ECO:0000313" key="8">
    <source>
        <dbReference type="EMBL" id="GAA4800181.1"/>
    </source>
</evidence>
<evidence type="ECO:0000256" key="6">
    <source>
        <dbReference type="SAM" id="MobiDB-lite"/>
    </source>
</evidence>
<organism evidence="8 9">
    <name type="scientific">Streptomyces ziwulingensis</name>
    <dbReference type="NCBI Taxonomy" id="1045501"/>
    <lineage>
        <taxon>Bacteria</taxon>
        <taxon>Bacillati</taxon>
        <taxon>Actinomycetota</taxon>
        <taxon>Actinomycetes</taxon>
        <taxon>Kitasatosporales</taxon>
        <taxon>Streptomycetaceae</taxon>
        <taxon>Streptomyces</taxon>
    </lineage>
</organism>
<dbReference type="SUPFAM" id="SSF51905">
    <property type="entry name" value="FAD/NAD(P)-binding domain"/>
    <property type="match status" value="1"/>
</dbReference>
<dbReference type="EMBL" id="BAABIG010000025">
    <property type="protein sequence ID" value="GAA4800181.1"/>
    <property type="molecule type" value="Genomic_DNA"/>
</dbReference>
<keyword evidence="2" id="KW-0285">Flavoprotein</keyword>
<gene>
    <name evidence="8" type="ORF">GCM10023220_30690</name>
</gene>
<dbReference type="Pfam" id="PF01494">
    <property type="entry name" value="FAD_binding_3"/>
    <property type="match status" value="1"/>
</dbReference>
<feature type="domain" description="FAD-binding" evidence="7">
    <location>
        <begin position="6"/>
        <end position="352"/>
    </location>
</feature>
<feature type="region of interest" description="Disordered" evidence="6">
    <location>
        <begin position="350"/>
        <end position="378"/>
    </location>
</feature>
<keyword evidence="5 8" id="KW-0503">Monooxygenase</keyword>
<dbReference type="InterPro" id="IPR036188">
    <property type="entry name" value="FAD/NAD-bd_sf"/>
</dbReference>
<evidence type="ECO:0000256" key="3">
    <source>
        <dbReference type="ARBA" id="ARBA00022827"/>
    </source>
</evidence>
<dbReference type="Gene3D" id="3.50.50.60">
    <property type="entry name" value="FAD/NAD(P)-binding domain"/>
    <property type="match status" value="1"/>
</dbReference>
<evidence type="ECO:0000256" key="5">
    <source>
        <dbReference type="ARBA" id="ARBA00023033"/>
    </source>
</evidence>
<keyword evidence="9" id="KW-1185">Reference proteome</keyword>
<dbReference type="PRINTS" id="PR00420">
    <property type="entry name" value="RNGMNOXGNASE"/>
</dbReference>
<evidence type="ECO:0000313" key="9">
    <source>
        <dbReference type="Proteomes" id="UP001501265"/>
    </source>
</evidence>